<evidence type="ECO:0000256" key="1">
    <source>
        <dbReference type="ARBA" id="ARBA00009283"/>
    </source>
</evidence>
<proteinExistence type="inferred from homology"/>
<dbReference type="Pfam" id="PF01150">
    <property type="entry name" value="GDA1_CD39"/>
    <property type="match status" value="1"/>
</dbReference>
<comment type="caution">
    <text evidence="3">The sequence shown here is derived from an EMBL/GenBank/DDBJ whole genome shotgun (WGS) entry which is preliminary data.</text>
</comment>
<gene>
    <name evidence="3" type="ORF">PIB30_081121</name>
</gene>
<reference evidence="3 4" key="1">
    <citation type="journal article" date="2023" name="Plants (Basel)">
        <title>Bridging the Gap: Combining Genomics and Transcriptomics Approaches to Understand Stylosanthes scabra, an Orphan Legume from the Brazilian Caatinga.</title>
        <authorList>
            <person name="Ferreira-Neto J.R.C."/>
            <person name="da Silva M.D."/>
            <person name="Binneck E."/>
            <person name="de Melo N.F."/>
            <person name="da Silva R.H."/>
            <person name="de Melo A.L.T.M."/>
            <person name="Pandolfi V."/>
            <person name="Bustamante F.O."/>
            <person name="Brasileiro-Vidal A.C."/>
            <person name="Benko-Iseppon A.M."/>
        </authorList>
    </citation>
    <scope>NUCLEOTIDE SEQUENCE [LARGE SCALE GENOMIC DNA]</scope>
    <source>
        <tissue evidence="3">Leaves</tissue>
    </source>
</reference>
<dbReference type="Gene3D" id="3.30.420.150">
    <property type="entry name" value="Exopolyphosphatase. Domain 2"/>
    <property type="match status" value="1"/>
</dbReference>
<evidence type="ECO:0000313" key="4">
    <source>
        <dbReference type="Proteomes" id="UP001341840"/>
    </source>
</evidence>
<keyword evidence="4" id="KW-1185">Reference proteome</keyword>
<evidence type="ECO:0000256" key="2">
    <source>
        <dbReference type="ARBA" id="ARBA00022801"/>
    </source>
</evidence>
<keyword evidence="2" id="KW-0378">Hydrolase</keyword>
<protein>
    <recommendedName>
        <fullName evidence="5">Apyrase</fullName>
    </recommendedName>
</protein>
<dbReference type="EMBL" id="JASCZI010182445">
    <property type="protein sequence ID" value="MED6187916.1"/>
    <property type="molecule type" value="Genomic_DNA"/>
</dbReference>
<name>A0ABU6WSS2_9FABA</name>
<dbReference type="Proteomes" id="UP001341840">
    <property type="component" value="Unassembled WGS sequence"/>
</dbReference>
<evidence type="ECO:0000313" key="3">
    <source>
        <dbReference type="EMBL" id="MED6187916.1"/>
    </source>
</evidence>
<evidence type="ECO:0008006" key="5">
    <source>
        <dbReference type="Google" id="ProtNLM"/>
    </source>
</evidence>
<feature type="non-terminal residue" evidence="3">
    <location>
        <position position="1"/>
    </location>
</feature>
<comment type="similarity">
    <text evidence="1">Belongs to the GDA1/CD39 NTPase family.</text>
</comment>
<accession>A0ABU6WSS2</accession>
<sequence length="185" mass="20419">VGISETGLSPPAFPGNFIVNKILSKETGFKWDLIVPHPICPGNYYNSKTHRIDLQSENGDGGGGEAAATASEFGRTGIADPNKPNSKAVPMDYKIAAKKACDTKYEDAASIYPLITIDRLPYVCMDLTYQYTLLVDGFRINPWEEITVTQQIEYEDTVVDASWPLGNAIEALSSLPTFERLMYFI</sequence>
<dbReference type="InterPro" id="IPR000407">
    <property type="entry name" value="GDA1_CD39_NTPase"/>
</dbReference>
<dbReference type="PANTHER" id="PTHR11782:SF80">
    <property type="entry name" value="GDA1_CD39 NUCLEOSIDE PHOSPHATASE FAMILY PROTEIN"/>
    <property type="match status" value="1"/>
</dbReference>
<organism evidence="3 4">
    <name type="scientific">Stylosanthes scabra</name>
    <dbReference type="NCBI Taxonomy" id="79078"/>
    <lineage>
        <taxon>Eukaryota</taxon>
        <taxon>Viridiplantae</taxon>
        <taxon>Streptophyta</taxon>
        <taxon>Embryophyta</taxon>
        <taxon>Tracheophyta</taxon>
        <taxon>Spermatophyta</taxon>
        <taxon>Magnoliopsida</taxon>
        <taxon>eudicotyledons</taxon>
        <taxon>Gunneridae</taxon>
        <taxon>Pentapetalae</taxon>
        <taxon>rosids</taxon>
        <taxon>fabids</taxon>
        <taxon>Fabales</taxon>
        <taxon>Fabaceae</taxon>
        <taxon>Papilionoideae</taxon>
        <taxon>50 kb inversion clade</taxon>
        <taxon>dalbergioids sensu lato</taxon>
        <taxon>Dalbergieae</taxon>
        <taxon>Pterocarpus clade</taxon>
        <taxon>Stylosanthes</taxon>
    </lineage>
</organism>
<dbReference type="PANTHER" id="PTHR11782">
    <property type="entry name" value="ADENOSINE/GUANOSINE DIPHOSPHATASE"/>
    <property type="match status" value="1"/>
</dbReference>